<gene>
    <name evidence="1" type="ORF">P154DRAFT_392891</name>
</gene>
<evidence type="ECO:0000313" key="2">
    <source>
        <dbReference type="Proteomes" id="UP000799779"/>
    </source>
</evidence>
<proteinExistence type="predicted"/>
<accession>A0A6A5WGX5</accession>
<feature type="non-terminal residue" evidence="1">
    <location>
        <position position="76"/>
    </location>
</feature>
<dbReference type="Proteomes" id="UP000799779">
    <property type="component" value="Unassembled WGS sequence"/>
</dbReference>
<name>A0A6A5WGX5_9PLEO</name>
<keyword evidence="2" id="KW-1185">Reference proteome</keyword>
<dbReference type="OrthoDB" id="3791893at2759"/>
<organism evidence="1 2">
    <name type="scientific">Amniculicola lignicola CBS 123094</name>
    <dbReference type="NCBI Taxonomy" id="1392246"/>
    <lineage>
        <taxon>Eukaryota</taxon>
        <taxon>Fungi</taxon>
        <taxon>Dikarya</taxon>
        <taxon>Ascomycota</taxon>
        <taxon>Pezizomycotina</taxon>
        <taxon>Dothideomycetes</taxon>
        <taxon>Pleosporomycetidae</taxon>
        <taxon>Pleosporales</taxon>
        <taxon>Amniculicolaceae</taxon>
        <taxon>Amniculicola</taxon>
    </lineage>
</organism>
<dbReference type="EMBL" id="ML977584">
    <property type="protein sequence ID" value="KAF2001150.1"/>
    <property type="molecule type" value="Genomic_DNA"/>
</dbReference>
<sequence length="76" mass="8262">NAVMDLLPFCTTDQERPLSKEQVIGLSDVAGSLKEVVLLALRASVDGEAARVLEEAVGKERVASVVEFWADEYVVE</sequence>
<protein>
    <submittedName>
        <fullName evidence="1">Uncharacterized protein</fullName>
    </submittedName>
</protein>
<reference evidence="1" key="1">
    <citation type="journal article" date="2020" name="Stud. Mycol.">
        <title>101 Dothideomycetes genomes: a test case for predicting lifestyles and emergence of pathogens.</title>
        <authorList>
            <person name="Haridas S."/>
            <person name="Albert R."/>
            <person name="Binder M."/>
            <person name="Bloem J."/>
            <person name="Labutti K."/>
            <person name="Salamov A."/>
            <person name="Andreopoulos B."/>
            <person name="Baker S."/>
            <person name="Barry K."/>
            <person name="Bills G."/>
            <person name="Bluhm B."/>
            <person name="Cannon C."/>
            <person name="Castanera R."/>
            <person name="Culley D."/>
            <person name="Daum C."/>
            <person name="Ezra D."/>
            <person name="Gonzalez J."/>
            <person name="Henrissat B."/>
            <person name="Kuo A."/>
            <person name="Liang C."/>
            <person name="Lipzen A."/>
            <person name="Lutzoni F."/>
            <person name="Magnuson J."/>
            <person name="Mondo S."/>
            <person name="Nolan M."/>
            <person name="Ohm R."/>
            <person name="Pangilinan J."/>
            <person name="Park H.-J."/>
            <person name="Ramirez L."/>
            <person name="Alfaro M."/>
            <person name="Sun H."/>
            <person name="Tritt A."/>
            <person name="Yoshinaga Y."/>
            <person name="Zwiers L.-H."/>
            <person name="Turgeon B."/>
            <person name="Goodwin S."/>
            <person name="Spatafora J."/>
            <person name="Crous P."/>
            <person name="Grigoriev I."/>
        </authorList>
    </citation>
    <scope>NUCLEOTIDE SEQUENCE</scope>
    <source>
        <strain evidence="1">CBS 123094</strain>
    </source>
</reference>
<feature type="non-terminal residue" evidence="1">
    <location>
        <position position="1"/>
    </location>
</feature>
<dbReference type="AlphaFoldDB" id="A0A6A5WGX5"/>
<evidence type="ECO:0000313" key="1">
    <source>
        <dbReference type="EMBL" id="KAF2001150.1"/>
    </source>
</evidence>